<protein>
    <submittedName>
        <fullName evidence="6">Amino acid transporter</fullName>
    </submittedName>
</protein>
<comment type="caution">
    <text evidence="6">The sequence shown here is derived from an EMBL/GenBank/DDBJ whole genome shotgun (WGS) entry which is preliminary data.</text>
</comment>
<feature type="transmembrane region" description="Helical" evidence="5">
    <location>
        <begin position="214"/>
        <end position="234"/>
    </location>
</feature>
<dbReference type="AlphaFoldDB" id="A0A7W9NHC2"/>
<evidence type="ECO:0000256" key="2">
    <source>
        <dbReference type="ARBA" id="ARBA00022692"/>
    </source>
</evidence>
<feature type="transmembrane region" description="Helical" evidence="5">
    <location>
        <begin position="108"/>
        <end position="134"/>
    </location>
</feature>
<gene>
    <name evidence="6" type="ORF">BJ998_004603</name>
</gene>
<keyword evidence="2 5" id="KW-0812">Transmembrane</keyword>
<dbReference type="GO" id="GO:0022857">
    <property type="term" value="F:transmembrane transporter activity"/>
    <property type="evidence" value="ECO:0007669"/>
    <property type="project" value="InterPro"/>
</dbReference>
<keyword evidence="3 5" id="KW-1133">Transmembrane helix</keyword>
<evidence type="ECO:0000256" key="5">
    <source>
        <dbReference type="SAM" id="Phobius"/>
    </source>
</evidence>
<dbReference type="InterPro" id="IPR053153">
    <property type="entry name" value="APC_K+_Transporter"/>
</dbReference>
<dbReference type="Gene3D" id="1.20.1740.10">
    <property type="entry name" value="Amino acid/polyamine transporter I"/>
    <property type="match status" value="1"/>
</dbReference>
<dbReference type="Pfam" id="PF13520">
    <property type="entry name" value="AA_permease_2"/>
    <property type="match status" value="1"/>
</dbReference>
<dbReference type="PANTHER" id="PTHR47704">
    <property type="entry name" value="POTASSIUM TRANSPORTER KIMA"/>
    <property type="match status" value="1"/>
</dbReference>
<dbReference type="PANTHER" id="PTHR47704:SF1">
    <property type="entry name" value="POTASSIUM TRANSPORTER KIMA"/>
    <property type="match status" value="1"/>
</dbReference>
<reference evidence="6 7" key="1">
    <citation type="submission" date="2020-08" db="EMBL/GenBank/DDBJ databases">
        <title>Sequencing the genomes of 1000 actinobacteria strains.</title>
        <authorList>
            <person name="Klenk H.-P."/>
        </authorList>
    </citation>
    <scope>NUCLEOTIDE SEQUENCE [LARGE SCALE GENOMIC DNA]</scope>
    <source>
        <strain evidence="6 7">DSM 43851</strain>
    </source>
</reference>
<evidence type="ECO:0000313" key="6">
    <source>
        <dbReference type="EMBL" id="MBB5893407.1"/>
    </source>
</evidence>
<proteinExistence type="predicted"/>
<feature type="transmembrane region" description="Helical" evidence="5">
    <location>
        <begin position="255"/>
        <end position="279"/>
    </location>
</feature>
<keyword evidence="4 5" id="KW-0472">Membrane</keyword>
<sequence>MFDVVKRLLVGRPLRSERLGDTLLPKWLALPVFCSDPISSVAYATEQILLTLAVGGAGALSLSTPVAAAVAIVLIVVVASYRQTCYAYPTGGGAFVVAKENLGESAALTAAAALLVDYVMTVAVSVVSGVVAIISAVPELAPHAVAISVGFVVVIALANLRGVKESGKTFAIPTYAFVVLTFVMFAVAAIRGLTGNLPLASTANLPLHPTESTAGFGAIFLSLRAFASGCTALTGVEAISNGVPAFRKPKPHNAALTLVMMGTIAVTMFGGITALAVHLNAHAMPDGKPSVISQVAASVFGGSSMLFYLFQAATAGILILAANTAFNGFPGLASILARERYLPRQLHNRGDRLVFSNGILLLAAFAVLLIVGFDANIDSLIQLYIIGVFTSFTLSQAGMVVHWKRALATETDPGKRTRMRGSQAINAFGAGLTAVVLIVVFATKVAHGAWLAVLAMVVLFVVMRAISRYYRRFESEVATVKPNTTMPPKVHALVLISRLHQPALQALAFAKATRPDRLEAVTVATDDEETRGLQREWERRGIKAPLVVLSSPYRDVSKPIVDHVTRIHARDKRGVVSVFIPEYVVPRWWQHLLHNQSALRLKARLLFTPGVVVVNVPYHIGLADQGWMTQQVLPEAATK</sequence>
<feature type="transmembrane region" description="Helical" evidence="5">
    <location>
        <begin position="172"/>
        <end position="194"/>
    </location>
</feature>
<feature type="transmembrane region" description="Helical" evidence="5">
    <location>
        <begin position="48"/>
        <end position="79"/>
    </location>
</feature>
<keyword evidence="7" id="KW-1185">Reference proteome</keyword>
<feature type="transmembrane region" description="Helical" evidence="5">
    <location>
        <begin position="424"/>
        <end position="442"/>
    </location>
</feature>
<feature type="transmembrane region" description="Helical" evidence="5">
    <location>
        <begin position="353"/>
        <end position="373"/>
    </location>
</feature>
<dbReference type="EMBL" id="JACHIR010000001">
    <property type="protein sequence ID" value="MBB5893407.1"/>
    <property type="molecule type" value="Genomic_DNA"/>
</dbReference>
<dbReference type="RefSeq" id="WP_184864687.1">
    <property type="nucleotide sequence ID" value="NZ_BAAAWY010000018.1"/>
</dbReference>
<accession>A0A7W9NHC2</accession>
<name>A0A7W9NHC2_9PSEU</name>
<feature type="transmembrane region" description="Helical" evidence="5">
    <location>
        <begin position="140"/>
        <end position="160"/>
    </location>
</feature>
<feature type="transmembrane region" description="Helical" evidence="5">
    <location>
        <begin position="379"/>
        <end position="403"/>
    </location>
</feature>
<dbReference type="InterPro" id="IPR002293">
    <property type="entry name" value="AA/rel_permease1"/>
</dbReference>
<feature type="transmembrane region" description="Helical" evidence="5">
    <location>
        <begin position="308"/>
        <end position="332"/>
    </location>
</feature>
<evidence type="ECO:0000256" key="4">
    <source>
        <dbReference type="ARBA" id="ARBA00023136"/>
    </source>
</evidence>
<organism evidence="6 7">
    <name type="scientific">Kutzneria kofuensis</name>
    <dbReference type="NCBI Taxonomy" id="103725"/>
    <lineage>
        <taxon>Bacteria</taxon>
        <taxon>Bacillati</taxon>
        <taxon>Actinomycetota</taxon>
        <taxon>Actinomycetes</taxon>
        <taxon>Pseudonocardiales</taxon>
        <taxon>Pseudonocardiaceae</taxon>
        <taxon>Kutzneria</taxon>
    </lineage>
</organism>
<feature type="transmembrane region" description="Helical" evidence="5">
    <location>
        <begin position="448"/>
        <end position="466"/>
    </location>
</feature>
<evidence type="ECO:0000256" key="3">
    <source>
        <dbReference type="ARBA" id="ARBA00022989"/>
    </source>
</evidence>
<evidence type="ECO:0000256" key="1">
    <source>
        <dbReference type="ARBA" id="ARBA00004141"/>
    </source>
</evidence>
<dbReference type="Proteomes" id="UP000585638">
    <property type="component" value="Unassembled WGS sequence"/>
</dbReference>
<dbReference type="GO" id="GO:0016020">
    <property type="term" value="C:membrane"/>
    <property type="evidence" value="ECO:0007669"/>
    <property type="project" value="UniProtKB-SubCell"/>
</dbReference>
<evidence type="ECO:0000313" key="7">
    <source>
        <dbReference type="Proteomes" id="UP000585638"/>
    </source>
</evidence>
<comment type="subcellular location">
    <subcellularLocation>
        <location evidence="1">Membrane</location>
        <topology evidence="1">Multi-pass membrane protein</topology>
    </subcellularLocation>
</comment>